<dbReference type="Pfam" id="PF02786">
    <property type="entry name" value="CPSase_L_D2"/>
    <property type="match status" value="1"/>
</dbReference>
<dbReference type="InterPro" id="IPR005479">
    <property type="entry name" value="CPAse_ATP-bd"/>
</dbReference>
<evidence type="ECO:0000256" key="1">
    <source>
        <dbReference type="ARBA" id="ARBA00022598"/>
    </source>
</evidence>
<evidence type="ECO:0000259" key="6">
    <source>
        <dbReference type="PROSITE" id="PS50975"/>
    </source>
</evidence>
<keyword evidence="2 5" id="KW-0547">Nucleotide-binding</keyword>
<name>A0ABW2QIR2_9MICO</name>
<dbReference type="InterPro" id="IPR011761">
    <property type="entry name" value="ATP-grasp"/>
</dbReference>
<dbReference type="PANTHER" id="PTHR43585:SF2">
    <property type="entry name" value="ATP-GRASP ENZYME FSQD"/>
    <property type="match status" value="1"/>
</dbReference>
<evidence type="ECO:0000313" key="8">
    <source>
        <dbReference type="Proteomes" id="UP001596455"/>
    </source>
</evidence>
<keyword evidence="1" id="KW-0436">Ligase</keyword>
<feature type="repeat" description="TPR" evidence="4">
    <location>
        <begin position="398"/>
        <end position="431"/>
    </location>
</feature>
<dbReference type="PROSITE" id="PS50975">
    <property type="entry name" value="ATP_GRASP"/>
    <property type="match status" value="1"/>
</dbReference>
<evidence type="ECO:0000256" key="4">
    <source>
        <dbReference type="PROSITE-ProRule" id="PRU00339"/>
    </source>
</evidence>
<keyword evidence="3 5" id="KW-0067">ATP-binding</keyword>
<keyword evidence="4" id="KW-0802">TPR repeat</keyword>
<dbReference type="Proteomes" id="UP001596455">
    <property type="component" value="Unassembled WGS sequence"/>
</dbReference>
<comment type="caution">
    <text evidence="7">The sequence shown here is derived from an EMBL/GenBank/DDBJ whole genome shotgun (WGS) entry which is preliminary data.</text>
</comment>
<dbReference type="EMBL" id="JBHTCQ010000005">
    <property type="protein sequence ID" value="MFC7407138.1"/>
    <property type="molecule type" value="Genomic_DNA"/>
</dbReference>
<proteinExistence type="predicted"/>
<evidence type="ECO:0000256" key="3">
    <source>
        <dbReference type="ARBA" id="ARBA00022840"/>
    </source>
</evidence>
<dbReference type="InterPro" id="IPR019734">
    <property type="entry name" value="TPR_rpt"/>
</dbReference>
<gene>
    <name evidence="7" type="ORF">ACFQQL_18625</name>
</gene>
<reference evidence="8" key="1">
    <citation type="journal article" date="2019" name="Int. J. Syst. Evol. Microbiol.">
        <title>The Global Catalogue of Microorganisms (GCM) 10K type strain sequencing project: providing services to taxonomists for standard genome sequencing and annotation.</title>
        <authorList>
            <consortium name="The Broad Institute Genomics Platform"/>
            <consortium name="The Broad Institute Genome Sequencing Center for Infectious Disease"/>
            <person name="Wu L."/>
            <person name="Ma J."/>
        </authorList>
    </citation>
    <scope>NUCLEOTIDE SEQUENCE [LARGE SCALE GENOMIC DNA]</scope>
    <source>
        <strain evidence="8">JCM 1490</strain>
    </source>
</reference>
<evidence type="ECO:0000313" key="7">
    <source>
        <dbReference type="EMBL" id="MFC7407138.1"/>
    </source>
</evidence>
<dbReference type="PANTHER" id="PTHR43585">
    <property type="entry name" value="FUMIPYRROLE BIOSYNTHESIS PROTEIN C"/>
    <property type="match status" value="1"/>
</dbReference>
<protein>
    <submittedName>
        <fullName evidence="7">ATP-grasp domain-containing protein</fullName>
    </submittedName>
</protein>
<dbReference type="SUPFAM" id="SSF56059">
    <property type="entry name" value="Glutathione synthetase ATP-binding domain-like"/>
    <property type="match status" value="1"/>
</dbReference>
<sequence>MTEPTSTADRRNVFVLGLTDLQRHDLENMRGAERFTFHSLLDYDSLVRDTDYDFDALLDQARTQLEEFDGSVDAIICHWDFPSSMLAPILAHDRGIPAPSLLSMLKCEHKYWSRLEQRTAVPDVVPGFSAFDPFAEDALAQVDLPFPFWVKPVKAHSSNLGFEIHDEDQFASALEEIRAEITDLGDAFNQVLRRVDLPRELQEAGGNTCLAEEIITGIQAAPEGVVSRGRFDVHGIVDMYKDPDGRSIERLDYPAATVPPEVQDRMVSTAERFLRHIGFDDGAFNVEYMWDPDTDRLRMIEVNTRISQSHSELFLKVDGTSNHEAAIDVALGDPPDMPHGEGRYAVAAQWHIFHDHDGVVRSVPSEEDVAALQRELPDTHVTFQVAPGDQLSDLPHQDSYRFKLGSLYLGADDRDQLVERYRRALALLPFDIDPVPEAKAG</sequence>
<keyword evidence="8" id="KW-1185">Reference proteome</keyword>
<dbReference type="PROSITE" id="PS50005">
    <property type="entry name" value="TPR"/>
    <property type="match status" value="1"/>
</dbReference>
<feature type="domain" description="ATP-grasp" evidence="6">
    <location>
        <begin position="113"/>
        <end position="331"/>
    </location>
</feature>
<evidence type="ECO:0000256" key="2">
    <source>
        <dbReference type="ARBA" id="ARBA00022741"/>
    </source>
</evidence>
<dbReference type="RefSeq" id="WP_382396667.1">
    <property type="nucleotide sequence ID" value="NZ_JBHTCQ010000005.1"/>
</dbReference>
<organism evidence="7 8">
    <name type="scientific">Georgenia alba</name>
    <dbReference type="NCBI Taxonomy" id="2233858"/>
    <lineage>
        <taxon>Bacteria</taxon>
        <taxon>Bacillati</taxon>
        <taxon>Actinomycetota</taxon>
        <taxon>Actinomycetes</taxon>
        <taxon>Micrococcales</taxon>
        <taxon>Bogoriellaceae</taxon>
        <taxon>Georgenia</taxon>
    </lineage>
</organism>
<dbReference type="PROSITE" id="PS00867">
    <property type="entry name" value="CPSASE_2"/>
    <property type="match status" value="1"/>
</dbReference>
<evidence type="ECO:0000256" key="5">
    <source>
        <dbReference type="PROSITE-ProRule" id="PRU00409"/>
    </source>
</evidence>
<dbReference type="Gene3D" id="3.30.470.20">
    <property type="entry name" value="ATP-grasp fold, B domain"/>
    <property type="match status" value="1"/>
</dbReference>
<accession>A0ABW2QIR2</accession>
<dbReference type="InterPro" id="IPR052032">
    <property type="entry name" value="ATP-dep_AA_Ligase"/>
</dbReference>